<gene>
    <name evidence="3" type="ORF">RJ641_032496</name>
</gene>
<keyword evidence="4" id="KW-1185">Reference proteome</keyword>
<comment type="pathway">
    <text evidence="1">Protein modification; protein ubiquitination.</text>
</comment>
<comment type="caution">
    <text evidence="3">The sequence shown here is derived from an EMBL/GenBank/DDBJ whole genome shotgun (WGS) entry which is preliminary data.</text>
</comment>
<dbReference type="SUPFAM" id="SSF81382">
    <property type="entry name" value="Skp1 dimerisation domain-like"/>
    <property type="match status" value="1"/>
</dbReference>
<feature type="domain" description="SKP1 component dimerisation" evidence="2">
    <location>
        <begin position="36"/>
        <end position="79"/>
    </location>
</feature>
<sequence length="81" mass="9103">MSMTGFTVAIPLGAQFRDFTIGTISSSQAANYLHIKSLLDLTCQTVADMIKGKTPEETWKTFNIKNEFKPEEEEEVCRADQ</sequence>
<dbReference type="Pfam" id="PF01466">
    <property type="entry name" value="Skp1"/>
    <property type="match status" value="1"/>
</dbReference>
<dbReference type="Proteomes" id="UP001370490">
    <property type="component" value="Unassembled WGS sequence"/>
</dbReference>
<dbReference type="InterPro" id="IPR011333">
    <property type="entry name" value="SKP1/BTB/POZ_sf"/>
</dbReference>
<dbReference type="InterPro" id="IPR016897">
    <property type="entry name" value="SKP1"/>
</dbReference>
<organism evidence="3 4">
    <name type="scientific">Dillenia turbinata</name>
    <dbReference type="NCBI Taxonomy" id="194707"/>
    <lineage>
        <taxon>Eukaryota</taxon>
        <taxon>Viridiplantae</taxon>
        <taxon>Streptophyta</taxon>
        <taxon>Embryophyta</taxon>
        <taxon>Tracheophyta</taxon>
        <taxon>Spermatophyta</taxon>
        <taxon>Magnoliopsida</taxon>
        <taxon>eudicotyledons</taxon>
        <taxon>Gunneridae</taxon>
        <taxon>Pentapetalae</taxon>
        <taxon>Dilleniales</taxon>
        <taxon>Dilleniaceae</taxon>
        <taxon>Dillenia</taxon>
    </lineage>
</organism>
<protein>
    <submittedName>
        <fullName evidence="3">SKP1 component, dimerization</fullName>
    </submittedName>
</protein>
<evidence type="ECO:0000313" key="4">
    <source>
        <dbReference type="Proteomes" id="UP001370490"/>
    </source>
</evidence>
<evidence type="ECO:0000313" key="3">
    <source>
        <dbReference type="EMBL" id="KAK6938988.1"/>
    </source>
</evidence>
<proteinExistence type="predicted"/>
<dbReference type="GO" id="GO:0006511">
    <property type="term" value="P:ubiquitin-dependent protein catabolic process"/>
    <property type="evidence" value="ECO:0007669"/>
    <property type="project" value="InterPro"/>
</dbReference>
<name>A0AAN8ZLV8_9MAGN</name>
<dbReference type="EMBL" id="JBAMMX010000006">
    <property type="protein sequence ID" value="KAK6938988.1"/>
    <property type="molecule type" value="Genomic_DNA"/>
</dbReference>
<dbReference type="InterPro" id="IPR036296">
    <property type="entry name" value="SKP1-like_dim_sf"/>
</dbReference>
<dbReference type="InterPro" id="IPR016072">
    <property type="entry name" value="Skp1_comp_dimer"/>
</dbReference>
<accession>A0AAN8ZLV8</accession>
<dbReference type="PANTHER" id="PTHR11165">
    <property type="entry name" value="SKP1"/>
    <property type="match status" value="1"/>
</dbReference>
<reference evidence="3 4" key="1">
    <citation type="submission" date="2023-12" db="EMBL/GenBank/DDBJ databases">
        <title>A high-quality genome assembly for Dillenia turbinata (Dilleniales).</title>
        <authorList>
            <person name="Chanderbali A."/>
        </authorList>
    </citation>
    <scope>NUCLEOTIDE SEQUENCE [LARGE SCALE GENOMIC DNA]</scope>
    <source>
        <strain evidence="3">LSX21</strain>
        <tissue evidence="3">Leaf</tissue>
    </source>
</reference>
<evidence type="ECO:0000256" key="1">
    <source>
        <dbReference type="ARBA" id="ARBA00004906"/>
    </source>
</evidence>
<dbReference type="Gene3D" id="3.30.710.10">
    <property type="entry name" value="Potassium Channel Kv1.1, Chain A"/>
    <property type="match status" value="1"/>
</dbReference>
<evidence type="ECO:0000259" key="2">
    <source>
        <dbReference type="Pfam" id="PF01466"/>
    </source>
</evidence>
<dbReference type="AlphaFoldDB" id="A0AAN8ZLV8"/>